<evidence type="ECO:0000313" key="3">
    <source>
        <dbReference type="Proteomes" id="UP000823399"/>
    </source>
</evidence>
<dbReference type="Proteomes" id="UP000823399">
    <property type="component" value="Unassembled WGS sequence"/>
</dbReference>
<keyword evidence="3" id="KW-1185">Reference proteome</keyword>
<dbReference type="GeneID" id="64703131"/>
<dbReference type="EMBL" id="JABBWM010000002">
    <property type="protein sequence ID" value="KAG2119867.1"/>
    <property type="molecule type" value="Genomic_DNA"/>
</dbReference>
<proteinExistence type="predicted"/>
<feature type="compositionally biased region" description="Acidic residues" evidence="1">
    <location>
        <begin position="253"/>
        <end position="265"/>
    </location>
</feature>
<name>A0A9P7K056_9AGAM</name>
<comment type="caution">
    <text evidence="2">The sequence shown here is derived from an EMBL/GenBank/DDBJ whole genome shotgun (WGS) entry which is preliminary data.</text>
</comment>
<evidence type="ECO:0000256" key="1">
    <source>
        <dbReference type="SAM" id="MobiDB-lite"/>
    </source>
</evidence>
<organism evidence="2 3">
    <name type="scientific">Suillus discolor</name>
    <dbReference type="NCBI Taxonomy" id="1912936"/>
    <lineage>
        <taxon>Eukaryota</taxon>
        <taxon>Fungi</taxon>
        <taxon>Dikarya</taxon>
        <taxon>Basidiomycota</taxon>
        <taxon>Agaricomycotina</taxon>
        <taxon>Agaricomycetes</taxon>
        <taxon>Agaricomycetidae</taxon>
        <taxon>Boletales</taxon>
        <taxon>Suillineae</taxon>
        <taxon>Suillaceae</taxon>
        <taxon>Suillus</taxon>
    </lineage>
</organism>
<feature type="region of interest" description="Disordered" evidence="1">
    <location>
        <begin position="253"/>
        <end position="273"/>
    </location>
</feature>
<sequence length="287" mass="33090">MVWIAHFNYLCYPNVPFIYATNIDPITIHIISWQPLVIKLPTLIHENILVPLRSSIDEALVTMGINLTFGAFITQMNSTLRREGQAGSTQKPLSIPDSLLEFHNADGGHLQLWNMEITFLQTEYEALAKLQHRANLTPSVSSAFSKSIDKKTGNVVANYRKHNNPVFGEVTVFKHTWMLPLTITIEVWLYCNDRQFNILDDNLIHFASMQLSPDMDEVGLHLVQHIVVCALLKIRDHTLQYLDVVLEEEDNELDEEEVEIEEEDKDAYTKKEDESDIVQEFNERYSF</sequence>
<gene>
    <name evidence="2" type="ORF">F5147DRAFT_767329</name>
</gene>
<dbReference type="RefSeq" id="XP_041299693.1">
    <property type="nucleotide sequence ID" value="XM_041440872.1"/>
</dbReference>
<dbReference type="AlphaFoldDB" id="A0A9P7K056"/>
<evidence type="ECO:0000313" key="2">
    <source>
        <dbReference type="EMBL" id="KAG2119867.1"/>
    </source>
</evidence>
<protein>
    <recommendedName>
        <fullName evidence="4">C2 domain-containing protein</fullName>
    </recommendedName>
</protein>
<dbReference type="OrthoDB" id="2682346at2759"/>
<reference evidence="2" key="1">
    <citation type="journal article" date="2020" name="New Phytol.">
        <title>Comparative genomics reveals dynamic genome evolution in host specialist ectomycorrhizal fungi.</title>
        <authorList>
            <person name="Lofgren L.A."/>
            <person name="Nguyen N.H."/>
            <person name="Vilgalys R."/>
            <person name="Ruytinx J."/>
            <person name="Liao H.L."/>
            <person name="Branco S."/>
            <person name="Kuo A."/>
            <person name="LaButti K."/>
            <person name="Lipzen A."/>
            <person name="Andreopoulos W."/>
            <person name="Pangilinan J."/>
            <person name="Riley R."/>
            <person name="Hundley H."/>
            <person name="Na H."/>
            <person name="Barry K."/>
            <person name="Grigoriev I.V."/>
            <person name="Stajich J.E."/>
            <person name="Kennedy P.G."/>
        </authorList>
    </citation>
    <scope>NUCLEOTIDE SEQUENCE</scope>
    <source>
        <strain evidence="2">FC423</strain>
    </source>
</reference>
<evidence type="ECO:0008006" key="4">
    <source>
        <dbReference type="Google" id="ProtNLM"/>
    </source>
</evidence>
<accession>A0A9P7K056</accession>